<dbReference type="EMBL" id="CAFBIY010000068">
    <property type="protein sequence ID" value="CAB4851000.1"/>
    <property type="molecule type" value="Genomic_DNA"/>
</dbReference>
<protein>
    <submittedName>
        <fullName evidence="1">Unannotated protein</fullName>
    </submittedName>
</protein>
<evidence type="ECO:0000313" key="1">
    <source>
        <dbReference type="EMBL" id="CAB4851000.1"/>
    </source>
</evidence>
<sequence>MHLGDQRQVLRGDHLDFRCVGARVAGHELHQQCIGLFECSEYRGYWEAKPRSYLEDDALSMKRVSEVACIAAAQASAQERRGLCVCGVDEHLVASVGCAAEERPQLHGCHAKALRSPPCEVLLSLGGGLVSHVSILPFLTQ</sequence>
<organism evidence="1">
    <name type="scientific">freshwater metagenome</name>
    <dbReference type="NCBI Taxonomy" id="449393"/>
    <lineage>
        <taxon>unclassified sequences</taxon>
        <taxon>metagenomes</taxon>
        <taxon>ecological metagenomes</taxon>
    </lineage>
</organism>
<proteinExistence type="predicted"/>
<accession>A0A6J7C066</accession>
<reference evidence="1" key="1">
    <citation type="submission" date="2020-05" db="EMBL/GenBank/DDBJ databases">
        <authorList>
            <person name="Chiriac C."/>
            <person name="Salcher M."/>
            <person name="Ghai R."/>
            <person name="Kavagutti S V."/>
        </authorList>
    </citation>
    <scope>NUCLEOTIDE SEQUENCE</scope>
</reference>
<name>A0A6J7C066_9ZZZZ</name>
<gene>
    <name evidence="1" type="ORF">UFOPK3267_01365</name>
</gene>
<dbReference type="AlphaFoldDB" id="A0A6J7C066"/>